<comment type="catalytic activity">
    <reaction evidence="1">
        <text>chorismate = isochorismate</text>
        <dbReference type="Rhea" id="RHEA:18985"/>
        <dbReference type="ChEBI" id="CHEBI:29748"/>
        <dbReference type="ChEBI" id="CHEBI:29780"/>
        <dbReference type="EC" id="5.4.4.2"/>
    </reaction>
</comment>
<keyword evidence="4 7" id="KW-0413">Isomerase</keyword>
<evidence type="ECO:0000256" key="5">
    <source>
        <dbReference type="ARBA" id="ARBA00041564"/>
    </source>
</evidence>
<dbReference type="InterPro" id="IPR015890">
    <property type="entry name" value="Chorismate_C"/>
</dbReference>
<dbReference type="PRINTS" id="PR00095">
    <property type="entry name" value="ANTSNTHASEI"/>
</dbReference>
<reference evidence="7 8" key="1">
    <citation type="submission" date="2024-02" db="EMBL/GenBank/DDBJ databases">
        <title>Seven novel Bacillus-like species.</title>
        <authorList>
            <person name="Liu G."/>
        </authorList>
    </citation>
    <scope>NUCLEOTIDE SEQUENCE [LARGE SCALE GENOMIC DNA]</scope>
    <source>
        <strain evidence="7 8">FJAT-52991</strain>
    </source>
</reference>
<dbReference type="RefSeq" id="WP_338750838.1">
    <property type="nucleotide sequence ID" value="NZ_CP147404.1"/>
</dbReference>
<name>A0ABZ2N478_9BACI</name>
<dbReference type="Gene3D" id="3.60.120.10">
    <property type="entry name" value="Anthranilate synthase"/>
    <property type="match status" value="1"/>
</dbReference>
<evidence type="ECO:0000313" key="7">
    <source>
        <dbReference type="EMBL" id="WXB92389.1"/>
    </source>
</evidence>
<accession>A0ABZ2N478</accession>
<gene>
    <name evidence="7" type="ORF">WDJ61_14155</name>
</gene>
<sequence>MSTIKSHPIKEVFIHEVNNKLNHVQSVLFSYVEKVDSVDPLAFYQNGRAAYTGERFFWKDRDGELTIVGLGNIHAIRSEKRNELRYKEVEQKWDTMTECASIHNPFDAYGTGPLLFGGFSFDPERTQEKEWSNFSPAFFYVPEFMLTIYNGESYLTTNMICTSYDSDELIDKIERKKTQLFHQAVPSLESNVHLIEMDEHDPEEWKRSINEVVRSITADPELKKVVLARKLTAHFQSEITPDLVLERLLDQQPESFVFSLESMESCFLGASPERLVRKRDQVALSTCLAGSIKRGRDELEDQKLGDELMNDDKNRVEHDYVVQMIREEMSHLCYEVDVSTKPTLMKVRDIQHLYTPVTGYTEQKSVLPFVEKLHPTPALGGLPNDKALQEIRRLETMDRGFYGAPVGWMDYRKNGEFAVAIRSGLLNKQQAVLYAGCGVVADSQAESEFIETGIKFRPMLRAIGGTADE</sequence>
<dbReference type="InterPro" id="IPR005801">
    <property type="entry name" value="ADC_synthase"/>
</dbReference>
<evidence type="ECO:0000256" key="3">
    <source>
        <dbReference type="ARBA" id="ARBA00012824"/>
    </source>
</evidence>
<comment type="similarity">
    <text evidence="2">Belongs to the isochorismate synthase family.</text>
</comment>
<proteinExistence type="inferred from homology"/>
<dbReference type="Pfam" id="PF00425">
    <property type="entry name" value="Chorismate_bind"/>
    <property type="match status" value="1"/>
</dbReference>
<feature type="domain" description="Chorismate-utilising enzyme C-terminal" evidence="6">
    <location>
        <begin position="202"/>
        <end position="455"/>
    </location>
</feature>
<evidence type="ECO:0000256" key="2">
    <source>
        <dbReference type="ARBA" id="ARBA00005297"/>
    </source>
</evidence>
<evidence type="ECO:0000256" key="4">
    <source>
        <dbReference type="ARBA" id="ARBA00023235"/>
    </source>
</evidence>
<evidence type="ECO:0000256" key="1">
    <source>
        <dbReference type="ARBA" id="ARBA00000799"/>
    </source>
</evidence>
<dbReference type="EC" id="5.4.4.2" evidence="3"/>
<dbReference type="InterPro" id="IPR019999">
    <property type="entry name" value="Anth_synth_I-like"/>
</dbReference>
<protein>
    <recommendedName>
        <fullName evidence="3">isochorismate synthase</fullName>
        <ecNumber evidence="3">5.4.4.2</ecNumber>
    </recommendedName>
    <alternativeName>
        <fullName evidence="5">Isochorismate mutase</fullName>
    </alternativeName>
</protein>
<dbReference type="SUPFAM" id="SSF56322">
    <property type="entry name" value="ADC synthase"/>
    <property type="match status" value="1"/>
</dbReference>
<dbReference type="NCBIfam" id="TIGR00543">
    <property type="entry name" value="isochor_syn"/>
    <property type="match status" value="1"/>
</dbReference>
<evidence type="ECO:0000313" key="8">
    <source>
        <dbReference type="Proteomes" id="UP001387364"/>
    </source>
</evidence>
<dbReference type="Proteomes" id="UP001387364">
    <property type="component" value="Chromosome"/>
</dbReference>
<organism evidence="7 8">
    <name type="scientific">Bacillus kandeliae</name>
    <dbReference type="NCBI Taxonomy" id="3129297"/>
    <lineage>
        <taxon>Bacteria</taxon>
        <taxon>Bacillati</taxon>
        <taxon>Bacillota</taxon>
        <taxon>Bacilli</taxon>
        <taxon>Bacillales</taxon>
        <taxon>Bacillaceae</taxon>
        <taxon>Bacillus</taxon>
    </lineage>
</organism>
<dbReference type="PANTHER" id="PTHR42839:SF1">
    <property type="entry name" value="ISOCHORISMATE SYNTHASE MENF"/>
    <property type="match status" value="1"/>
</dbReference>
<dbReference type="InterPro" id="IPR004561">
    <property type="entry name" value="IsoChor_synthase"/>
</dbReference>
<evidence type="ECO:0000259" key="6">
    <source>
        <dbReference type="Pfam" id="PF00425"/>
    </source>
</evidence>
<dbReference type="PANTHER" id="PTHR42839">
    <property type="entry name" value="ISOCHORISMATE SYNTHASE ENTC"/>
    <property type="match status" value="1"/>
</dbReference>
<dbReference type="GO" id="GO:0008909">
    <property type="term" value="F:isochorismate synthase activity"/>
    <property type="evidence" value="ECO:0007669"/>
    <property type="project" value="UniProtKB-EC"/>
</dbReference>
<dbReference type="EMBL" id="CP147404">
    <property type="protein sequence ID" value="WXB92389.1"/>
    <property type="molecule type" value="Genomic_DNA"/>
</dbReference>
<keyword evidence="8" id="KW-1185">Reference proteome</keyword>